<dbReference type="GO" id="GO:0008270">
    <property type="term" value="F:zinc ion binding"/>
    <property type="evidence" value="ECO:0007669"/>
    <property type="project" value="InterPro"/>
</dbReference>
<keyword evidence="8" id="KW-1185">Reference proteome</keyword>
<comment type="cofactor">
    <cofactor evidence="1">
        <name>Zn(2+)</name>
        <dbReference type="ChEBI" id="CHEBI:29105"/>
    </cofactor>
</comment>
<dbReference type="RefSeq" id="WP_169788856.1">
    <property type="nucleotide sequence ID" value="NZ_CP012332.1"/>
</dbReference>
<organism evidence="7 8">
    <name type="scientific">Vulgatibacter incomptus</name>
    <dbReference type="NCBI Taxonomy" id="1391653"/>
    <lineage>
        <taxon>Bacteria</taxon>
        <taxon>Pseudomonadati</taxon>
        <taxon>Myxococcota</taxon>
        <taxon>Myxococcia</taxon>
        <taxon>Myxococcales</taxon>
        <taxon>Cystobacterineae</taxon>
        <taxon>Vulgatibacteraceae</taxon>
        <taxon>Vulgatibacter</taxon>
    </lineage>
</organism>
<dbReference type="InterPro" id="IPR002328">
    <property type="entry name" value="ADH_Zn_CS"/>
</dbReference>
<feature type="domain" description="Alcohol dehydrogenase-like N-terminal" evidence="5">
    <location>
        <begin position="47"/>
        <end position="158"/>
    </location>
</feature>
<reference evidence="7 8" key="1">
    <citation type="submission" date="2015-08" db="EMBL/GenBank/DDBJ databases">
        <authorList>
            <person name="Babu N.S."/>
            <person name="Beckwith C.J."/>
            <person name="Beseler K.G."/>
            <person name="Brison A."/>
            <person name="Carone J.V."/>
            <person name="Caskin T.P."/>
            <person name="Diamond M."/>
            <person name="Durham M.E."/>
            <person name="Foxe J.M."/>
            <person name="Go M."/>
            <person name="Henderson B.A."/>
            <person name="Jones I.B."/>
            <person name="McGettigan J.A."/>
            <person name="Micheletti S.J."/>
            <person name="Nasrallah M.E."/>
            <person name="Ortiz D."/>
            <person name="Piller C.R."/>
            <person name="Privatt S.R."/>
            <person name="Schneider S.L."/>
            <person name="Sharp S."/>
            <person name="Smith T.C."/>
            <person name="Stanton J.D."/>
            <person name="Ullery H.E."/>
            <person name="Wilson R.J."/>
            <person name="Serrano M.G."/>
            <person name="Buck G."/>
            <person name="Lee V."/>
            <person name="Wang Y."/>
            <person name="Carvalho R."/>
            <person name="Voegtly L."/>
            <person name="Shi R."/>
            <person name="Duckworth R."/>
            <person name="Johnson A."/>
            <person name="Loviza R."/>
            <person name="Walstead R."/>
            <person name="Shah Z."/>
            <person name="Kiflezghi M."/>
            <person name="Wade K."/>
            <person name="Ball S.L."/>
            <person name="Bradley K.W."/>
            <person name="Asai D.J."/>
            <person name="Bowman C.A."/>
            <person name="Russell D.A."/>
            <person name="Pope W.H."/>
            <person name="Jacobs-Sera D."/>
            <person name="Hendrix R.W."/>
            <person name="Hatfull G.F."/>
        </authorList>
    </citation>
    <scope>NUCLEOTIDE SEQUENCE [LARGE SCALE GENOMIC DNA]</scope>
    <source>
        <strain evidence="7 8">DSM 27710</strain>
    </source>
</reference>
<evidence type="ECO:0000259" key="6">
    <source>
        <dbReference type="Pfam" id="PF16912"/>
    </source>
</evidence>
<dbReference type="SUPFAM" id="SSF51735">
    <property type="entry name" value="NAD(P)-binding Rossmann-fold domains"/>
    <property type="match status" value="1"/>
</dbReference>
<dbReference type="Pfam" id="PF16912">
    <property type="entry name" value="Glu_dehyd_C"/>
    <property type="match status" value="1"/>
</dbReference>
<feature type="domain" description="Glucose dehydrogenase C-terminal" evidence="6">
    <location>
        <begin position="164"/>
        <end position="381"/>
    </location>
</feature>
<dbReference type="InterPro" id="IPR011032">
    <property type="entry name" value="GroES-like_sf"/>
</dbReference>
<evidence type="ECO:0000313" key="8">
    <source>
        <dbReference type="Proteomes" id="UP000055590"/>
    </source>
</evidence>
<dbReference type="CDD" id="cd08230">
    <property type="entry name" value="glucose_DH"/>
    <property type="match status" value="1"/>
</dbReference>
<dbReference type="Pfam" id="PF08240">
    <property type="entry name" value="ADH_N"/>
    <property type="match status" value="1"/>
</dbReference>
<dbReference type="AlphaFoldDB" id="A0A0K1PHG1"/>
<dbReference type="EMBL" id="CP012332">
    <property type="protein sequence ID" value="AKU92836.1"/>
    <property type="molecule type" value="Genomic_DNA"/>
</dbReference>
<dbReference type="InterPro" id="IPR036291">
    <property type="entry name" value="NAD(P)-bd_dom_sf"/>
</dbReference>
<dbReference type="KEGG" id="vin:AKJ08_3223"/>
<keyword evidence="3" id="KW-0862">Zinc</keyword>
<protein>
    <submittedName>
        <fullName evidence="7">Glucose 1-dehydrogenase</fullName>
    </submittedName>
</protein>
<dbReference type="Gene3D" id="3.90.180.10">
    <property type="entry name" value="Medium-chain alcohol dehydrogenases, catalytic domain"/>
    <property type="match status" value="1"/>
</dbReference>
<evidence type="ECO:0000259" key="5">
    <source>
        <dbReference type="Pfam" id="PF08240"/>
    </source>
</evidence>
<dbReference type="InterPro" id="IPR013154">
    <property type="entry name" value="ADH-like_N"/>
</dbReference>
<proteinExistence type="predicted"/>
<keyword evidence="4" id="KW-0560">Oxidoreductase</keyword>
<evidence type="ECO:0000313" key="7">
    <source>
        <dbReference type="EMBL" id="AKU92836.1"/>
    </source>
</evidence>
<dbReference type="InterPro" id="IPR031640">
    <property type="entry name" value="Glu_dehyd_C"/>
</dbReference>
<dbReference type="PROSITE" id="PS00059">
    <property type="entry name" value="ADH_ZINC"/>
    <property type="match status" value="1"/>
</dbReference>
<evidence type="ECO:0000256" key="1">
    <source>
        <dbReference type="ARBA" id="ARBA00001947"/>
    </source>
</evidence>
<dbReference type="SUPFAM" id="SSF50129">
    <property type="entry name" value="GroES-like"/>
    <property type="match status" value="1"/>
</dbReference>
<dbReference type="GO" id="GO:0016491">
    <property type="term" value="F:oxidoreductase activity"/>
    <property type="evidence" value="ECO:0007669"/>
    <property type="project" value="UniProtKB-KW"/>
</dbReference>
<dbReference type="PANTHER" id="PTHR43189:SF2">
    <property type="entry name" value="GLUCOSE 1-DEHYDROGENASE"/>
    <property type="match status" value="1"/>
</dbReference>
<dbReference type="PANTHER" id="PTHR43189">
    <property type="entry name" value="ZINC-TYPE ALCOHOL DEHYDROGENASE-LIKE PROTEIN C1198.01-RELATED"/>
    <property type="match status" value="1"/>
</dbReference>
<keyword evidence="2" id="KW-0479">Metal-binding</keyword>
<sequence length="381" mass="41017">MPSAGPGSRVGGERLEEEPMKAVAFTPREKGSLRIVEMDAPKASAGMVGVAPIRVGVCGTDQDILSGKYGESPKGSSFLVLGHESIGEVETVGTGVSGFSVGDLVVAMVRRPDDCPNCRAGEPDMCIKGDYKERGIKGLHGYLCEHYVEAPEYLVKLPPALREAGVLLEPLTVVAKGIRHAWSIQKRMKVWEPRKALVLGAGPVGQLATLLLRQRGLETTVVARHPSEDTASRMEAIGAEFIAELEKSGEQSVHLKDLPKMRGPFDFVFEATGAASVAMGAMRIIGTNGVVCLSSVTGGESEMEICPSCLNLELVLGNRTVFGTVNANRVDFEDGVRSLSEANKRWPGWLEGMISRHVPLDHFQDAYDDRKPGEIKLVIDL</sequence>
<accession>A0A0K1PHG1</accession>
<dbReference type="Gene3D" id="3.40.50.720">
    <property type="entry name" value="NAD(P)-binding Rossmann-like Domain"/>
    <property type="match status" value="1"/>
</dbReference>
<name>A0A0K1PHG1_9BACT</name>
<dbReference type="Proteomes" id="UP000055590">
    <property type="component" value="Chromosome"/>
</dbReference>
<gene>
    <name evidence="7" type="ORF">AKJ08_3223</name>
</gene>
<evidence type="ECO:0000256" key="4">
    <source>
        <dbReference type="ARBA" id="ARBA00023002"/>
    </source>
</evidence>
<dbReference type="STRING" id="1391653.AKJ08_3223"/>
<evidence type="ECO:0000256" key="2">
    <source>
        <dbReference type="ARBA" id="ARBA00022723"/>
    </source>
</evidence>
<evidence type="ECO:0000256" key="3">
    <source>
        <dbReference type="ARBA" id="ARBA00022833"/>
    </source>
</evidence>